<sequence>MRGLFKILIVMSLVYLFASCEKENINSSNDALLRFSTDTVAFDTIFTSIGSPTHNVRVVNPTNSTLIISSIKLAGGNKSGFRLNVNGEVANDVYDVEIPPNDSIFIFVEVTLGENGGNIPMVAEDSIVFSVNGVVQDVNLIAWGQDFKRINSKVIGTTTWTNEKPYLVYNYAYVDSGAVLTIEPGTIIYFHDGAGFYVKGTLDVQGTESEPVVFQGDRLESMYSDLPDQWNGIILFSGSHNNRFEHAVIKNANIGLQVGTIEHEGFASVELADTRIENMSWAGIWAMKSKILASNCVVSNVRYYNTALLLGGDYQFYHSTFANYYNALSTGIRNTETLIVSNYLVDSKTDMRYVGDMTEATFGNCIVTGNRSNEVLVRMDKKGESNYLFDNCMLQLSDTINIDDNPHYLGILRNVDPRFIDPYKGNFQLDTLSAVKDVGKLSYAKMFPNDFLGESRLDDAGPDLGAFERIEKDPEKTAESK</sequence>
<protein>
    <recommendedName>
        <fullName evidence="3">Parallel beta helix pectate lyase-like protein</fullName>
    </recommendedName>
</protein>
<evidence type="ECO:0000313" key="1">
    <source>
        <dbReference type="EMBL" id="GET21070.1"/>
    </source>
</evidence>
<organism evidence="1 2">
    <name type="scientific">Prolixibacter denitrificans</name>
    <dbReference type="NCBI Taxonomy" id="1541063"/>
    <lineage>
        <taxon>Bacteria</taxon>
        <taxon>Pseudomonadati</taxon>
        <taxon>Bacteroidota</taxon>
        <taxon>Bacteroidia</taxon>
        <taxon>Marinilabiliales</taxon>
        <taxon>Prolixibacteraceae</taxon>
        <taxon>Prolixibacter</taxon>
    </lineage>
</organism>
<name>A0ABQ0ZIC7_9BACT</name>
<evidence type="ECO:0008006" key="3">
    <source>
        <dbReference type="Google" id="ProtNLM"/>
    </source>
</evidence>
<keyword evidence="2" id="KW-1185">Reference proteome</keyword>
<proteinExistence type="predicted"/>
<dbReference type="PROSITE" id="PS51257">
    <property type="entry name" value="PROKAR_LIPOPROTEIN"/>
    <property type="match status" value="1"/>
</dbReference>
<dbReference type="EMBL" id="BLAU01000001">
    <property type="protein sequence ID" value="GET21070.1"/>
    <property type="molecule type" value="Genomic_DNA"/>
</dbReference>
<dbReference type="RefSeq" id="WP_146142039.1">
    <property type="nucleotide sequence ID" value="NZ_BLAU01000001.1"/>
</dbReference>
<dbReference type="InterPro" id="IPR011050">
    <property type="entry name" value="Pectin_lyase_fold/virulence"/>
</dbReference>
<evidence type="ECO:0000313" key="2">
    <source>
        <dbReference type="Proteomes" id="UP000396862"/>
    </source>
</evidence>
<reference evidence="1 2" key="1">
    <citation type="submission" date="2019-10" db="EMBL/GenBank/DDBJ databases">
        <title>Prolixibacter strains distinguished by the presence of nitrate reductase genes were adept at nitrate-dependent anaerobic corrosion of metallic iron and carbon steel.</title>
        <authorList>
            <person name="Iino T."/>
            <person name="Shono N."/>
            <person name="Ito K."/>
            <person name="Nakamura R."/>
            <person name="Sueoka K."/>
            <person name="Harayama S."/>
            <person name="Ohkuma M."/>
        </authorList>
    </citation>
    <scope>NUCLEOTIDE SEQUENCE [LARGE SCALE GENOMIC DNA]</scope>
    <source>
        <strain evidence="1 2">MIC1-1</strain>
    </source>
</reference>
<accession>A0ABQ0ZIC7</accession>
<dbReference type="SUPFAM" id="SSF51126">
    <property type="entry name" value="Pectin lyase-like"/>
    <property type="match status" value="1"/>
</dbReference>
<comment type="caution">
    <text evidence="1">The sequence shown here is derived from an EMBL/GenBank/DDBJ whole genome shotgun (WGS) entry which is preliminary data.</text>
</comment>
<dbReference type="Proteomes" id="UP000396862">
    <property type="component" value="Unassembled WGS sequence"/>
</dbReference>
<gene>
    <name evidence="1" type="ORF">JCM18694_13160</name>
</gene>